<dbReference type="EMBL" id="BMGS01000016">
    <property type="protein sequence ID" value="GGG61078.1"/>
    <property type="molecule type" value="Genomic_DNA"/>
</dbReference>
<organism evidence="1 2">
    <name type="scientific">Hymenobacter glacieicola</name>
    <dbReference type="NCBI Taxonomy" id="1562124"/>
    <lineage>
        <taxon>Bacteria</taxon>
        <taxon>Pseudomonadati</taxon>
        <taxon>Bacteroidota</taxon>
        <taxon>Cytophagia</taxon>
        <taxon>Cytophagales</taxon>
        <taxon>Hymenobacteraceae</taxon>
        <taxon>Hymenobacter</taxon>
    </lineage>
</organism>
<evidence type="ECO:0008006" key="3">
    <source>
        <dbReference type="Google" id="ProtNLM"/>
    </source>
</evidence>
<gene>
    <name evidence="1" type="ORF">GCM10011378_41370</name>
</gene>
<name>A0ABQ1X6I8_9BACT</name>
<keyword evidence="2" id="KW-1185">Reference proteome</keyword>
<proteinExistence type="predicted"/>
<dbReference type="Proteomes" id="UP000601361">
    <property type="component" value="Unassembled WGS sequence"/>
</dbReference>
<evidence type="ECO:0000313" key="2">
    <source>
        <dbReference type="Proteomes" id="UP000601361"/>
    </source>
</evidence>
<accession>A0ABQ1X6I8</accession>
<protein>
    <recommendedName>
        <fullName evidence="3">Glycosyl hydrolase-like 10 domain-containing protein</fullName>
    </recommendedName>
</protein>
<evidence type="ECO:0000313" key="1">
    <source>
        <dbReference type="EMBL" id="GGG61078.1"/>
    </source>
</evidence>
<sequence>MLTVTLSFTPLSADKPRVITWADPQPFPKEWKDEYLDQIRQVEASGPELRLITSSFINLPAFAGRNGPITRWYGDHAKFIIGNLFR</sequence>
<reference evidence="2" key="1">
    <citation type="journal article" date="2019" name="Int. J. Syst. Evol. Microbiol.">
        <title>The Global Catalogue of Microorganisms (GCM) 10K type strain sequencing project: providing services to taxonomists for standard genome sequencing and annotation.</title>
        <authorList>
            <consortium name="The Broad Institute Genomics Platform"/>
            <consortium name="The Broad Institute Genome Sequencing Center for Infectious Disease"/>
            <person name="Wu L."/>
            <person name="Ma J."/>
        </authorList>
    </citation>
    <scope>NUCLEOTIDE SEQUENCE [LARGE SCALE GENOMIC DNA]</scope>
    <source>
        <strain evidence="2">CGMCC 1.12990</strain>
    </source>
</reference>
<dbReference type="RefSeq" id="WP_188559764.1">
    <property type="nucleotide sequence ID" value="NZ_BMGS01000016.1"/>
</dbReference>
<comment type="caution">
    <text evidence="1">The sequence shown here is derived from an EMBL/GenBank/DDBJ whole genome shotgun (WGS) entry which is preliminary data.</text>
</comment>